<name>A0AAU7W7K8_9MICO</name>
<evidence type="ECO:0000256" key="5">
    <source>
        <dbReference type="ARBA" id="ARBA00023136"/>
    </source>
</evidence>
<evidence type="ECO:0000256" key="2">
    <source>
        <dbReference type="ARBA" id="ARBA00022475"/>
    </source>
</evidence>
<gene>
    <name evidence="7" type="ORF">ABIQ69_13985</name>
</gene>
<evidence type="ECO:0000313" key="7">
    <source>
        <dbReference type="EMBL" id="XBX81715.1"/>
    </source>
</evidence>
<feature type="transmembrane region" description="Helical" evidence="6">
    <location>
        <begin position="245"/>
        <end position="263"/>
    </location>
</feature>
<dbReference type="GO" id="GO:0005886">
    <property type="term" value="C:plasma membrane"/>
    <property type="evidence" value="ECO:0007669"/>
    <property type="project" value="UniProtKB-SubCell"/>
</dbReference>
<feature type="transmembrane region" description="Helical" evidence="6">
    <location>
        <begin position="298"/>
        <end position="316"/>
    </location>
</feature>
<evidence type="ECO:0000256" key="4">
    <source>
        <dbReference type="ARBA" id="ARBA00022989"/>
    </source>
</evidence>
<keyword evidence="4 6" id="KW-1133">Transmembrane helix</keyword>
<dbReference type="EMBL" id="CP158374">
    <property type="protein sequence ID" value="XBX81715.1"/>
    <property type="molecule type" value="Genomic_DNA"/>
</dbReference>
<keyword evidence="2" id="KW-1003">Cell membrane</keyword>
<feature type="transmembrane region" description="Helical" evidence="6">
    <location>
        <begin position="117"/>
        <end position="140"/>
    </location>
</feature>
<feature type="transmembrane region" description="Helical" evidence="6">
    <location>
        <begin position="328"/>
        <end position="345"/>
    </location>
</feature>
<dbReference type="CDD" id="cd06579">
    <property type="entry name" value="TM_PBP1_transp_AraH_like"/>
    <property type="match status" value="1"/>
</dbReference>
<keyword evidence="5 6" id="KW-0472">Membrane</keyword>
<evidence type="ECO:0000256" key="3">
    <source>
        <dbReference type="ARBA" id="ARBA00022692"/>
    </source>
</evidence>
<reference evidence="7" key="1">
    <citation type="submission" date="2024-05" db="EMBL/GenBank/DDBJ databases">
        <authorList>
            <person name="Yu L."/>
        </authorList>
    </citation>
    <scope>NUCLEOTIDE SEQUENCE</scope>
    <source>
        <strain evidence="7">G08B096</strain>
    </source>
</reference>
<dbReference type="PANTHER" id="PTHR32196:SF63">
    <property type="entry name" value="INNER MEMBRANE ABC TRANSPORTER PERMEASE PROTEIN YJFF"/>
    <property type="match status" value="1"/>
</dbReference>
<dbReference type="Pfam" id="PF02653">
    <property type="entry name" value="BPD_transp_2"/>
    <property type="match status" value="1"/>
</dbReference>
<feature type="transmembrane region" description="Helical" evidence="6">
    <location>
        <begin position="35"/>
        <end position="56"/>
    </location>
</feature>
<evidence type="ECO:0000256" key="1">
    <source>
        <dbReference type="ARBA" id="ARBA00004651"/>
    </source>
</evidence>
<organism evidence="7">
    <name type="scientific">Agromyces sp. G08B096</name>
    <dbReference type="NCBI Taxonomy" id="3156399"/>
    <lineage>
        <taxon>Bacteria</taxon>
        <taxon>Bacillati</taxon>
        <taxon>Actinomycetota</taxon>
        <taxon>Actinomycetes</taxon>
        <taxon>Micrococcales</taxon>
        <taxon>Microbacteriaceae</taxon>
        <taxon>Agromyces</taxon>
    </lineage>
</organism>
<feature type="transmembrane region" description="Helical" evidence="6">
    <location>
        <begin position="146"/>
        <end position="164"/>
    </location>
</feature>
<dbReference type="GO" id="GO:0022857">
    <property type="term" value="F:transmembrane transporter activity"/>
    <property type="evidence" value="ECO:0007669"/>
    <property type="project" value="InterPro"/>
</dbReference>
<accession>A0AAU7W7K8</accession>
<keyword evidence="3 6" id="KW-0812">Transmembrane</keyword>
<dbReference type="AlphaFoldDB" id="A0AAU7W7K8"/>
<feature type="transmembrane region" description="Helical" evidence="6">
    <location>
        <begin position="275"/>
        <end position="292"/>
    </location>
</feature>
<feature type="transmembrane region" description="Helical" evidence="6">
    <location>
        <begin position="68"/>
        <end position="87"/>
    </location>
</feature>
<evidence type="ECO:0000256" key="6">
    <source>
        <dbReference type="SAM" id="Phobius"/>
    </source>
</evidence>
<dbReference type="PANTHER" id="PTHR32196">
    <property type="entry name" value="ABC TRANSPORTER PERMEASE PROTEIN YPHD-RELATED-RELATED"/>
    <property type="match status" value="1"/>
</dbReference>
<comment type="subcellular location">
    <subcellularLocation>
        <location evidence="1">Cell membrane</location>
        <topology evidence="1">Multi-pass membrane protein</topology>
    </subcellularLocation>
</comment>
<dbReference type="InterPro" id="IPR001851">
    <property type="entry name" value="ABC_transp_permease"/>
</dbReference>
<sequence>MTAVQTPRVDGPSEASASPTLIDRVKRVVSSNPSVLPTVAAIIIFIGMVIYGEVAYGRIVQYNTLSNLLINNAHLIILAVAMTFVILTGGIDLSVGSVIALSSVAGVMLSNAGWNPWVVIAMMVLIGTGFGLVSGILIQYFNVQPFIATLAMMFLGRGLAALLSTQPERLADDSPILWLGEQFKVIDGEKVNDVVVTPGVIIAVVVVLVAFFVLHRTRTGRTVYAIGGSENSAALMGLTVPRTKVLVYVISGTLSGIAAVVYTSRLGIAQNITGIGWELDAIAATVIGGTLLTGGYGYVLGSVVGALVLGLMNVLITRDGGIPPEMTTIITGGILLVFVLLQRAVTSKRQT</sequence>
<proteinExistence type="predicted"/>
<dbReference type="RefSeq" id="WP_350347738.1">
    <property type="nucleotide sequence ID" value="NZ_CP158374.1"/>
</dbReference>
<protein>
    <submittedName>
        <fullName evidence="7">Sugar ABC transporter permease</fullName>
    </submittedName>
</protein>
<feature type="transmembrane region" description="Helical" evidence="6">
    <location>
        <begin position="194"/>
        <end position="214"/>
    </location>
</feature>